<dbReference type="Proteomes" id="UP000324222">
    <property type="component" value="Unassembled WGS sequence"/>
</dbReference>
<organism evidence="1 2">
    <name type="scientific">Portunus trituberculatus</name>
    <name type="common">Swimming crab</name>
    <name type="synonym">Neptunus trituberculatus</name>
    <dbReference type="NCBI Taxonomy" id="210409"/>
    <lineage>
        <taxon>Eukaryota</taxon>
        <taxon>Metazoa</taxon>
        <taxon>Ecdysozoa</taxon>
        <taxon>Arthropoda</taxon>
        <taxon>Crustacea</taxon>
        <taxon>Multicrustacea</taxon>
        <taxon>Malacostraca</taxon>
        <taxon>Eumalacostraca</taxon>
        <taxon>Eucarida</taxon>
        <taxon>Decapoda</taxon>
        <taxon>Pleocyemata</taxon>
        <taxon>Brachyura</taxon>
        <taxon>Eubrachyura</taxon>
        <taxon>Portunoidea</taxon>
        <taxon>Portunidae</taxon>
        <taxon>Portuninae</taxon>
        <taxon>Portunus</taxon>
    </lineage>
</organism>
<protein>
    <submittedName>
        <fullName evidence="1">Uncharacterized protein</fullName>
    </submittedName>
</protein>
<comment type="caution">
    <text evidence="1">The sequence shown here is derived from an EMBL/GenBank/DDBJ whole genome shotgun (WGS) entry which is preliminary data.</text>
</comment>
<dbReference type="EMBL" id="VSRR010079173">
    <property type="protein sequence ID" value="MPC88857.1"/>
    <property type="molecule type" value="Genomic_DNA"/>
</dbReference>
<proteinExistence type="predicted"/>
<sequence>MIVSLFADCEKIRLPENLESIPRADHIPSQRHRWNTNEVS</sequence>
<evidence type="ECO:0000313" key="1">
    <source>
        <dbReference type="EMBL" id="MPC88857.1"/>
    </source>
</evidence>
<gene>
    <name evidence="1" type="ORF">E2C01_083779</name>
</gene>
<keyword evidence="2" id="KW-1185">Reference proteome</keyword>
<evidence type="ECO:0000313" key="2">
    <source>
        <dbReference type="Proteomes" id="UP000324222"/>
    </source>
</evidence>
<reference evidence="1 2" key="1">
    <citation type="submission" date="2019-05" db="EMBL/GenBank/DDBJ databases">
        <title>Another draft genome of Portunus trituberculatus and its Hox gene families provides insights of decapod evolution.</title>
        <authorList>
            <person name="Jeong J.-H."/>
            <person name="Song I."/>
            <person name="Kim S."/>
            <person name="Choi T."/>
            <person name="Kim D."/>
            <person name="Ryu S."/>
            <person name="Kim W."/>
        </authorList>
    </citation>
    <scope>NUCLEOTIDE SEQUENCE [LARGE SCALE GENOMIC DNA]</scope>
    <source>
        <tissue evidence="1">Muscle</tissue>
    </source>
</reference>
<dbReference type="AlphaFoldDB" id="A0A5B7J5R1"/>
<name>A0A5B7J5R1_PORTR</name>
<accession>A0A5B7J5R1</accession>